<dbReference type="GO" id="GO:0005829">
    <property type="term" value="C:cytosol"/>
    <property type="evidence" value="ECO:0007669"/>
    <property type="project" value="TreeGrafter"/>
</dbReference>
<dbReference type="PANTHER" id="PTHR16288">
    <property type="entry name" value="WD40 REPEAT PROTEIN 4"/>
    <property type="match status" value="1"/>
</dbReference>
<dbReference type="InterPro" id="IPR036322">
    <property type="entry name" value="WD40_repeat_dom_sf"/>
</dbReference>
<dbReference type="HAMAP" id="MF_03056">
    <property type="entry name" value="TRM82"/>
    <property type="match status" value="1"/>
</dbReference>
<dbReference type="OrthoDB" id="339900at2759"/>
<keyword evidence="2 6" id="KW-0853">WD repeat</keyword>
<comment type="caution">
    <text evidence="8">The sequence shown here is derived from an EMBL/GenBank/DDBJ whole genome shotgun (WGS) entry which is preliminary data.</text>
</comment>
<dbReference type="GO" id="GO:0106004">
    <property type="term" value="P:tRNA (guanine-N7)-methylation"/>
    <property type="evidence" value="ECO:0007669"/>
    <property type="project" value="UniProtKB-UniRule"/>
</dbReference>
<evidence type="ECO:0000256" key="5">
    <source>
        <dbReference type="ARBA" id="ARBA00023242"/>
    </source>
</evidence>
<keyword evidence="9" id="KW-1185">Reference proteome</keyword>
<evidence type="ECO:0000256" key="4">
    <source>
        <dbReference type="ARBA" id="ARBA00022737"/>
    </source>
</evidence>
<name>A0A9P4HYG0_9PEZI</name>
<evidence type="ECO:0000256" key="7">
    <source>
        <dbReference type="SAM" id="MobiDB-lite"/>
    </source>
</evidence>
<feature type="region of interest" description="Disordered" evidence="7">
    <location>
        <begin position="47"/>
        <end position="74"/>
    </location>
</feature>
<dbReference type="PANTHER" id="PTHR16288:SF0">
    <property type="entry name" value="TRNA (GUANINE-N(7)-)-METHYLTRANSFERASE NON-CATALYTIC SUBUNIT WDR4"/>
    <property type="match status" value="1"/>
</dbReference>
<evidence type="ECO:0000256" key="3">
    <source>
        <dbReference type="ARBA" id="ARBA00022694"/>
    </source>
</evidence>
<dbReference type="InterPro" id="IPR028884">
    <property type="entry name" value="Trm82"/>
</dbReference>
<comment type="subcellular location">
    <subcellularLocation>
        <location evidence="1 6">Nucleus</location>
    </subcellularLocation>
</comment>
<protein>
    <recommendedName>
        <fullName evidence="10">Transfer RNA methyltransferase 82</fullName>
    </recommendedName>
</protein>
<sequence length="516" mass="56496">MQHPYQCLRALERKEGDGFAERSLLLAASGHKLYSISQKTGNILFTWPDDAPVSSERDQSEEKSEGPPEKKRKVYEASETGPIFIKLVTTQDGEHAVAVTGEDKCIRVFSVNPHGHLAQLSERSMPKRPCAIAVTPDKETILCADKFGDVYALPFFGVTGDYVPETKEEDSKKAFVPSATNLTVHTARNRKALETQMKSDIHKKTKEPLKFKHELLLGHVSMLTDLLFITLDDKDLANQLNGAAPESLKPRSYVLTADRDEHIRISRGPPQSHIIEAFCLGHEEFISKMCLAAPHLLVSGGGDDSLFVWEWMKGRLLRKIPLRDALSSLPDTGSFSGDHKHNSNIAVSGMWGFPEHSKRKTRLLVAFEGIPALLDVFAGNLQSIGEDVRIQAIPLDGNVLDVAQFGEHCIVSVDNVHKAGSTTEERGEQETAPRLRCFVRSADEGQWTAATGATARLVDEANNKAAGGALATTTTASQVREAVYAVEQLRKRGTGGGREVEVEVEVEVEGTEGAEG</sequence>
<dbReference type="GO" id="GO:0005634">
    <property type="term" value="C:nucleus"/>
    <property type="evidence" value="ECO:0007669"/>
    <property type="project" value="UniProtKB-SubCell"/>
</dbReference>
<dbReference type="SUPFAM" id="SSF50978">
    <property type="entry name" value="WD40 repeat-like"/>
    <property type="match status" value="1"/>
</dbReference>
<dbReference type="Proteomes" id="UP000799776">
    <property type="component" value="Unassembled WGS sequence"/>
</dbReference>
<reference evidence="8" key="1">
    <citation type="journal article" date="2020" name="Stud. Mycol.">
        <title>101 Dothideomycetes genomes: a test case for predicting lifestyles and emergence of pathogens.</title>
        <authorList>
            <person name="Haridas S."/>
            <person name="Albert R."/>
            <person name="Binder M."/>
            <person name="Bloem J."/>
            <person name="Labutti K."/>
            <person name="Salamov A."/>
            <person name="Andreopoulos B."/>
            <person name="Baker S."/>
            <person name="Barry K."/>
            <person name="Bills G."/>
            <person name="Bluhm B."/>
            <person name="Cannon C."/>
            <person name="Castanera R."/>
            <person name="Culley D."/>
            <person name="Daum C."/>
            <person name="Ezra D."/>
            <person name="Gonzalez J."/>
            <person name="Henrissat B."/>
            <person name="Kuo A."/>
            <person name="Liang C."/>
            <person name="Lipzen A."/>
            <person name="Lutzoni F."/>
            <person name="Magnuson J."/>
            <person name="Mondo S."/>
            <person name="Nolan M."/>
            <person name="Ohm R."/>
            <person name="Pangilinan J."/>
            <person name="Park H.-J."/>
            <person name="Ramirez L."/>
            <person name="Alfaro M."/>
            <person name="Sun H."/>
            <person name="Tritt A."/>
            <person name="Yoshinaga Y."/>
            <person name="Zwiers L.-H."/>
            <person name="Turgeon B."/>
            <person name="Goodwin S."/>
            <person name="Spatafora J."/>
            <person name="Crous P."/>
            <person name="Grigoriev I."/>
        </authorList>
    </citation>
    <scope>NUCLEOTIDE SEQUENCE</scope>
    <source>
        <strain evidence="8">CBS 121410</strain>
    </source>
</reference>
<keyword evidence="3 6" id="KW-0819">tRNA processing</keyword>
<evidence type="ECO:0008006" key="10">
    <source>
        <dbReference type="Google" id="ProtNLM"/>
    </source>
</evidence>
<evidence type="ECO:0000256" key="2">
    <source>
        <dbReference type="ARBA" id="ARBA00022574"/>
    </source>
</evidence>
<evidence type="ECO:0000256" key="6">
    <source>
        <dbReference type="HAMAP-Rule" id="MF_03056"/>
    </source>
</evidence>
<gene>
    <name evidence="8" type="ORF">K490DRAFT_73148</name>
</gene>
<dbReference type="EMBL" id="ML978717">
    <property type="protein sequence ID" value="KAF2088193.1"/>
    <property type="molecule type" value="Genomic_DNA"/>
</dbReference>
<proteinExistence type="inferred from homology"/>
<comment type="function">
    <text evidence="6">Required for the formation of N(7)-methylguanine at position 46 (m7G46) in tRNA. In the complex, it is required to stabilize and induce conformational changes of the catalytic subunit.</text>
</comment>
<dbReference type="Gene3D" id="2.130.10.10">
    <property type="entry name" value="YVTN repeat-like/Quinoprotein amine dehydrogenase"/>
    <property type="match status" value="1"/>
</dbReference>
<comment type="pathway">
    <text evidence="6">tRNA modification; N(7)-methylguanine-tRNA biosynthesis.</text>
</comment>
<organism evidence="8 9">
    <name type="scientific">Saccharata proteae CBS 121410</name>
    <dbReference type="NCBI Taxonomy" id="1314787"/>
    <lineage>
        <taxon>Eukaryota</taxon>
        <taxon>Fungi</taxon>
        <taxon>Dikarya</taxon>
        <taxon>Ascomycota</taxon>
        <taxon>Pezizomycotina</taxon>
        <taxon>Dothideomycetes</taxon>
        <taxon>Dothideomycetes incertae sedis</taxon>
        <taxon>Botryosphaeriales</taxon>
        <taxon>Saccharataceae</taxon>
        <taxon>Saccharata</taxon>
    </lineage>
</organism>
<keyword evidence="5 6" id="KW-0539">Nucleus</keyword>
<evidence type="ECO:0000313" key="9">
    <source>
        <dbReference type="Proteomes" id="UP000799776"/>
    </source>
</evidence>
<feature type="compositionally biased region" description="Basic and acidic residues" evidence="7">
    <location>
        <begin position="55"/>
        <end position="69"/>
    </location>
</feature>
<keyword evidence="4 6" id="KW-0677">Repeat</keyword>
<dbReference type="GO" id="GO:0043527">
    <property type="term" value="C:tRNA methyltransferase complex"/>
    <property type="evidence" value="ECO:0007669"/>
    <property type="project" value="TreeGrafter"/>
</dbReference>
<dbReference type="AlphaFoldDB" id="A0A9P4HYG0"/>
<evidence type="ECO:0000313" key="8">
    <source>
        <dbReference type="EMBL" id="KAF2088193.1"/>
    </source>
</evidence>
<dbReference type="InterPro" id="IPR015943">
    <property type="entry name" value="WD40/YVTN_repeat-like_dom_sf"/>
</dbReference>
<evidence type="ECO:0000256" key="1">
    <source>
        <dbReference type="ARBA" id="ARBA00004123"/>
    </source>
</evidence>
<accession>A0A9P4HYG0</accession>
<comment type="similarity">
    <text evidence="6">Belongs to the WD repeat TRM82 family.</text>
</comment>